<keyword evidence="2" id="KW-0677">Repeat</keyword>
<dbReference type="Proteomes" id="UP001372338">
    <property type="component" value="Unassembled WGS sequence"/>
</dbReference>
<comment type="subcellular location">
    <subcellularLocation>
        <location evidence="1">Nucleus</location>
    </subcellularLocation>
</comment>
<dbReference type="InterPro" id="IPR009057">
    <property type="entry name" value="Homeodomain-like_sf"/>
</dbReference>
<dbReference type="FunFam" id="1.10.10.60:FF:000010">
    <property type="entry name" value="Transcriptional activator Myb isoform A"/>
    <property type="match status" value="1"/>
</dbReference>
<sequence>MRNLANPCYPMVVPPNNKDVKDLPDYLKNDNDNFNFFRKPLVQWDANSQSRVDHSLSSTQAYSPTHVESQEIGQEMAIMVKGPWTTKEDKRLIKLVERFGIKQWSLIAKSLNGRIGKQCKERWENHLRPDIKKEMWTEEEEKTLIEAHKEMGNKWKAISLKLPGRTENMVKNHFHSTKRLKIVKMKKSKPTNSKGTLLQEYVMEITTPKKESTDPVENMSTQIYDQENDEVNWNLHSNVPSTNGNDGYVPMMINADEISSELDMDDNTMHYEDAMEMGSLMSETMMKSEMEFMESIMGKP</sequence>
<dbReference type="EMBL" id="JAYWIO010000006">
    <property type="protein sequence ID" value="KAK7257438.1"/>
    <property type="molecule type" value="Genomic_DNA"/>
</dbReference>
<keyword evidence="3" id="KW-0804">Transcription</keyword>
<keyword evidence="4" id="KW-0238">DNA-binding</keyword>
<dbReference type="GO" id="GO:0005634">
    <property type="term" value="C:nucleus"/>
    <property type="evidence" value="ECO:0007669"/>
    <property type="project" value="UniProtKB-SubCell"/>
</dbReference>
<dbReference type="AlphaFoldDB" id="A0AAN9HV96"/>
<evidence type="ECO:0000256" key="5">
    <source>
        <dbReference type="ARBA" id="ARBA00023242"/>
    </source>
</evidence>
<protein>
    <submittedName>
        <fullName evidence="8">Uncharacterized protein</fullName>
    </submittedName>
</protein>
<evidence type="ECO:0000256" key="2">
    <source>
        <dbReference type="ARBA" id="ARBA00022737"/>
    </source>
</evidence>
<evidence type="ECO:0000259" key="6">
    <source>
        <dbReference type="PROSITE" id="PS50090"/>
    </source>
</evidence>
<evidence type="ECO:0000313" key="9">
    <source>
        <dbReference type="Proteomes" id="UP001372338"/>
    </source>
</evidence>
<dbReference type="CDD" id="cd00167">
    <property type="entry name" value="SANT"/>
    <property type="match status" value="2"/>
</dbReference>
<gene>
    <name evidence="8" type="ORF">RIF29_31421</name>
</gene>
<evidence type="ECO:0000313" key="8">
    <source>
        <dbReference type="EMBL" id="KAK7257438.1"/>
    </source>
</evidence>
<dbReference type="SMART" id="SM00717">
    <property type="entry name" value="SANT"/>
    <property type="match status" value="2"/>
</dbReference>
<dbReference type="PANTHER" id="PTHR45614">
    <property type="entry name" value="MYB PROTEIN-RELATED"/>
    <property type="match status" value="1"/>
</dbReference>
<evidence type="ECO:0000256" key="4">
    <source>
        <dbReference type="ARBA" id="ARBA00023125"/>
    </source>
</evidence>
<reference evidence="8 9" key="1">
    <citation type="submission" date="2024-01" db="EMBL/GenBank/DDBJ databases">
        <title>The genomes of 5 underutilized Papilionoideae crops provide insights into root nodulation and disease resistanc.</title>
        <authorList>
            <person name="Yuan L."/>
        </authorList>
    </citation>
    <scope>NUCLEOTIDE SEQUENCE [LARGE SCALE GENOMIC DNA]</scope>
    <source>
        <strain evidence="8">ZHUSHIDOU_FW_LH</strain>
        <tissue evidence="8">Leaf</tissue>
    </source>
</reference>
<dbReference type="PROSITE" id="PS51294">
    <property type="entry name" value="HTH_MYB"/>
    <property type="match status" value="2"/>
</dbReference>
<evidence type="ECO:0000256" key="3">
    <source>
        <dbReference type="ARBA" id="ARBA00023015"/>
    </source>
</evidence>
<dbReference type="SUPFAM" id="SSF46689">
    <property type="entry name" value="Homeodomain-like"/>
    <property type="match status" value="1"/>
</dbReference>
<dbReference type="InterPro" id="IPR017930">
    <property type="entry name" value="Myb_dom"/>
</dbReference>
<evidence type="ECO:0000256" key="1">
    <source>
        <dbReference type="ARBA" id="ARBA00004123"/>
    </source>
</evidence>
<dbReference type="GO" id="GO:0000978">
    <property type="term" value="F:RNA polymerase II cis-regulatory region sequence-specific DNA binding"/>
    <property type="evidence" value="ECO:0007669"/>
    <property type="project" value="TreeGrafter"/>
</dbReference>
<keyword evidence="5" id="KW-0539">Nucleus</keyword>
<accession>A0AAN9HV96</accession>
<feature type="domain" description="Myb-like" evidence="6">
    <location>
        <begin position="128"/>
        <end position="178"/>
    </location>
</feature>
<dbReference type="Pfam" id="PF00249">
    <property type="entry name" value="Myb_DNA-binding"/>
    <property type="match status" value="2"/>
</dbReference>
<name>A0AAN9HV96_CROPI</name>
<keyword evidence="3" id="KW-0805">Transcription regulation</keyword>
<dbReference type="PROSITE" id="PS50090">
    <property type="entry name" value="MYB_LIKE"/>
    <property type="match status" value="2"/>
</dbReference>
<feature type="domain" description="Myb-like" evidence="6">
    <location>
        <begin position="81"/>
        <end position="127"/>
    </location>
</feature>
<dbReference type="InterPro" id="IPR001005">
    <property type="entry name" value="SANT/Myb"/>
</dbReference>
<dbReference type="PANTHER" id="PTHR45614:SF285">
    <property type="entry name" value="TRANSCRIPTION FACTOR MYB98"/>
    <property type="match status" value="1"/>
</dbReference>
<feature type="domain" description="HTH myb-type" evidence="7">
    <location>
        <begin position="132"/>
        <end position="182"/>
    </location>
</feature>
<dbReference type="Gene3D" id="1.10.10.60">
    <property type="entry name" value="Homeodomain-like"/>
    <property type="match status" value="2"/>
</dbReference>
<proteinExistence type="predicted"/>
<feature type="domain" description="HTH myb-type" evidence="7">
    <location>
        <begin position="76"/>
        <end position="131"/>
    </location>
</feature>
<dbReference type="GO" id="GO:0000981">
    <property type="term" value="F:DNA-binding transcription factor activity, RNA polymerase II-specific"/>
    <property type="evidence" value="ECO:0007669"/>
    <property type="project" value="TreeGrafter"/>
</dbReference>
<organism evidence="8 9">
    <name type="scientific">Crotalaria pallida</name>
    <name type="common">Smooth rattlebox</name>
    <name type="synonym">Crotalaria striata</name>
    <dbReference type="NCBI Taxonomy" id="3830"/>
    <lineage>
        <taxon>Eukaryota</taxon>
        <taxon>Viridiplantae</taxon>
        <taxon>Streptophyta</taxon>
        <taxon>Embryophyta</taxon>
        <taxon>Tracheophyta</taxon>
        <taxon>Spermatophyta</taxon>
        <taxon>Magnoliopsida</taxon>
        <taxon>eudicotyledons</taxon>
        <taxon>Gunneridae</taxon>
        <taxon>Pentapetalae</taxon>
        <taxon>rosids</taxon>
        <taxon>fabids</taxon>
        <taxon>Fabales</taxon>
        <taxon>Fabaceae</taxon>
        <taxon>Papilionoideae</taxon>
        <taxon>50 kb inversion clade</taxon>
        <taxon>genistoids sensu lato</taxon>
        <taxon>core genistoids</taxon>
        <taxon>Crotalarieae</taxon>
        <taxon>Crotalaria</taxon>
    </lineage>
</organism>
<keyword evidence="9" id="KW-1185">Reference proteome</keyword>
<dbReference type="InterPro" id="IPR050560">
    <property type="entry name" value="MYB_TF"/>
</dbReference>
<evidence type="ECO:0000259" key="7">
    <source>
        <dbReference type="PROSITE" id="PS51294"/>
    </source>
</evidence>
<comment type="caution">
    <text evidence="8">The sequence shown here is derived from an EMBL/GenBank/DDBJ whole genome shotgun (WGS) entry which is preliminary data.</text>
</comment>